<dbReference type="Pfam" id="PF04235">
    <property type="entry name" value="DUF418"/>
    <property type="match status" value="1"/>
</dbReference>
<feature type="transmembrane region" description="Helical" evidence="2">
    <location>
        <begin position="73"/>
        <end position="98"/>
    </location>
</feature>
<dbReference type="InterPro" id="IPR052529">
    <property type="entry name" value="Bact_Transport_Assoc"/>
</dbReference>
<feature type="transmembrane region" description="Helical" evidence="2">
    <location>
        <begin position="248"/>
        <end position="270"/>
    </location>
</feature>
<evidence type="ECO:0000313" key="4">
    <source>
        <dbReference type="EMBL" id="WXB10465.1"/>
    </source>
</evidence>
<accession>A0ABZ2LJ98</accession>
<feature type="transmembrane region" description="Helical" evidence="2">
    <location>
        <begin position="222"/>
        <end position="241"/>
    </location>
</feature>
<feature type="transmembrane region" description="Helical" evidence="2">
    <location>
        <begin position="351"/>
        <end position="375"/>
    </location>
</feature>
<feature type="transmembrane region" description="Helical" evidence="2">
    <location>
        <begin position="118"/>
        <end position="145"/>
    </location>
</feature>
<evidence type="ECO:0000256" key="2">
    <source>
        <dbReference type="SAM" id="Phobius"/>
    </source>
</evidence>
<feature type="region of interest" description="Disordered" evidence="1">
    <location>
        <begin position="1"/>
        <end position="20"/>
    </location>
</feature>
<dbReference type="PANTHER" id="PTHR30590:SF2">
    <property type="entry name" value="INNER MEMBRANE PROTEIN"/>
    <property type="match status" value="1"/>
</dbReference>
<evidence type="ECO:0000259" key="3">
    <source>
        <dbReference type="Pfam" id="PF04235"/>
    </source>
</evidence>
<keyword evidence="5" id="KW-1185">Reference proteome</keyword>
<keyword evidence="2" id="KW-0472">Membrane</keyword>
<dbReference type="RefSeq" id="WP_394840138.1">
    <property type="nucleotide sequence ID" value="NZ_CP089929.1"/>
</dbReference>
<keyword evidence="2" id="KW-1133">Transmembrane helix</keyword>
<reference evidence="4" key="1">
    <citation type="submission" date="2021-12" db="EMBL/GenBank/DDBJ databases">
        <title>Discovery of the Pendulisporaceae a myxobacterial family with distinct sporulation behavior and unique specialized metabolism.</title>
        <authorList>
            <person name="Garcia R."/>
            <person name="Popoff A."/>
            <person name="Bader C.D."/>
            <person name="Loehr J."/>
            <person name="Walesch S."/>
            <person name="Walt C."/>
            <person name="Boldt J."/>
            <person name="Bunk B."/>
            <person name="Haeckl F.J.F.P.J."/>
            <person name="Gunesch A.P."/>
            <person name="Birkelbach J."/>
            <person name="Nuebel U."/>
            <person name="Pietschmann T."/>
            <person name="Bach T."/>
            <person name="Mueller R."/>
        </authorList>
    </citation>
    <scope>NUCLEOTIDE SEQUENCE</scope>
    <source>
        <strain evidence="4">MSr11367</strain>
    </source>
</reference>
<gene>
    <name evidence="4" type="ORF">LVJ94_24955</name>
</gene>
<dbReference type="EMBL" id="CP089983">
    <property type="protein sequence ID" value="WXB10465.1"/>
    <property type="molecule type" value="Genomic_DNA"/>
</dbReference>
<organism evidence="4 5">
    <name type="scientific">Pendulispora rubella</name>
    <dbReference type="NCBI Taxonomy" id="2741070"/>
    <lineage>
        <taxon>Bacteria</taxon>
        <taxon>Pseudomonadati</taxon>
        <taxon>Myxococcota</taxon>
        <taxon>Myxococcia</taxon>
        <taxon>Myxococcales</taxon>
        <taxon>Sorangiineae</taxon>
        <taxon>Pendulisporaceae</taxon>
        <taxon>Pendulispora</taxon>
    </lineage>
</organism>
<keyword evidence="2" id="KW-0812">Transmembrane</keyword>
<evidence type="ECO:0000256" key="1">
    <source>
        <dbReference type="SAM" id="MobiDB-lite"/>
    </source>
</evidence>
<dbReference type="Proteomes" id="UP001374803">
    <property type="component" value="Chromosome"/>
</dbReference>
<feature type="transmembrane region" description="Helical" evidence="2">
    <location>
        <begin position="285"/>
        <end position="306"/>
    </location>
</feature>
<dbReference type="PANTHER" id="PTHR30590">
    <property type="entry name" value="INNER MEMBRANE PROTEIN"/>
    <property type="match status" value="1"/>
</dbReference>
<dbReference type="InterPro" id="IPR007349">
    <property type="entry name" value="DUF418"/>
</dbReference>
<feature type="transmembrane region" description="Helical" evidence="2">
    <location>
        <begin position="326"/>
        <end position="345"/>
    </location>
</feature>
<feature type="transmembrane region" description="Helical" evidence="2">
    <location>
        <begin position="157"/>
        <end position="174"/>
    </location>
</feature>
<evidence type="ECO:0000313" key="5">
    <source>
        <dbReference type="Proteomes" id="UP001374803"/>
    </source>
</evidence>
<name>A0ABZ2LJ98_9BACT</name>
<protein>
    <submittedName>
        <fullName evidence="4">DUF418 domain-containing protein</fullName>
    </submittedName>
</protein>
<feature type="domain" description="DUF418" evidence="3">
    <location>
        <begin position="233"/>
        <end position="394"/>
    </location>
</feature>
<proteinExistence type="predicted"/>
<sequence length="401" mass="44852">MTKERWPRAASSESEAKAGPVTDRQRIDDIDVLRGMALCGVLLSNLVEIFRVPRRASYHVPGSGRIDDLVDAIMATAFQGGTITLTFSMVFGLGMAISSERVLASGASAYRFLAQKQLVLLVIGVLHGFFLWSGDILTLYALIGLTILPFLRCSPRVLLAVAFLMAIVFCLPIYPQPPSLGPDDVAHALRVYGGGTWSEVNAQRCRELLIQWRTGSLRWSPAVWMAFCLGTALWRSGILHAPERYLRVLQAIALSGALSLMVIVLMHVGYLPDWRASASRPVVRFLYLGAFLGLALSYGSTILLLLRRPFWRPWLLRLAPLGQMTLTNYLMQSIVFGFVFYGYGLGQYGKWPSAISIVFGLFVYLLQVLFSTVWLRHFRFGPAEWLWRSLSYGKIPALRRK</sequence>